<accession>A0A2I4E3Y5</accession>
<reference evidence="2" key="1">
    <citation type="submission" date="2025-08" db="UniProtKB">
        <authorList>
            <consortium name="RefSeq"/>
        </authorList>
    </citation>
    <scope>IDENTIFICATION</scope>
    <source>
        <tissue evidence="2">Leaves</tissue>
    </source>
</reference>
<proteinExistence type="predicted"/>
<sequence length="510" mass="58467">MDGDALSPRTAIATKLAGLSTTSNAEDQPCIFKVHKQLLNVNEKAYKPVLLAIGPYNDHLKVGQGIMEEHKLRYLKQMLERRKEHSLEDYMEALRKLEDRARKCYADAECISQKKDEFVGMMLLDGCFIIELFRKLEDKTLRDEHDPIFQMSWMLPEIARDLLLFENQLPYFVLTELFNRSESNQTPLPNPGDSEQISCEITPCCESSASIDQTVPTRLRDLAISFFFGLLPFRDWEVNGSSVYPAKKSTDQKVGDKVMNVEFKHLLDLIYTIIKRSIVHDMEVVDRAIERQEVGVKFNIEEIFKPLFGKLEKRKGYKKINKDAGSIPYGPKPIRNATELKEAGIKFQRAKQGTAFACIKFSNGVLEIPPLRIEDETETLLRNLIAYEQYSPHTDIDYVTDYACFMDDLINSPKDVELLGQNEIIENWLGDDEFASSMFNKLCHHVVSDYPPSTYQTSIDINNHCAKRRNVWMATLRHNYFNSPWASLSVLAAILLLGLTIIQTVFSIIN</sequence>
<evidence type="ECO:0000313" key="2">
    <source>
        <dbReference type="RefSeq" id="XP_018814115.1"/>
    </source>
</evidence>
<organism evidence="1 2">
    <name type="scientific">Juglans regia</name>
    <name type="common">English walnut</name>
    <dbReference type="NCBI Taxonomy" id="51240"/>
    <lineage>
        <taxon>Eukaryota</taxon>
        <taxon>Viridiplantae</taxon>
        <taxon>Streptophyta</taxon>
        <taxon>Embryophyta</taxon>
        <taxon>Tracheophyta</taxon>
        <taxon>Spermatophyta</taxon>
        <taxon>Magnoliopsida</taxon>
        <taxon>eudicotyledons</taxon>
        <taxon>Gunneridae</taxon>
        <taxon>Pentapetalae</taxon>
        <taxon>rosids</taxon>
        <taxon>fabids</taxon>
        <taxon>Fagales</taxon>
        <taxon>Juglandaceae</taxon>
        <taxon>Juglans</taxon>
    </lineage>
</organism>
<dbReference type="Pfam" id="PF03140">
    <property type="entry name" value="DUF247"/>
    <property type="match status" value="1"/>
</dbReference>
<gene>
    <name evidence="2" type="primary">LOC108986055</name>
</gene>
<evidence type="ECO:0000313" key="1">
    <source>
        <dbReference type="Proteomes" id="UP000235220"/>
    </source>
</evidence>
<dbReference type="AlphaFoldDB" id="A0A2I4E3Y5"/>
<keyword evidence="1" id="KW-1185">Reference proteome</keyword>
<dbReference type="PANTHER" id="PTHR31170:SF17">
    <property type="match status" value="1"/>
</dbReference>
<dbReference type="Gramene" id="Jr07_13210_p1">
    <property type="protein sequence ID" value="cds.Jr07_13210_p1"/>
    <property type="gene ID" value="Jr07_13210"/>
</dbReference>
<dbReference type="RefSeq" id="XP_018814115.1">
    <property type="nucleotide sequence ID" value="XM_018958570.2"/>
</dbReference>
<dbReference type="InterPro" id="IPR004158">
    <property type="entry name" value="DUF247_pln"/>
</dbReference>
<dbReference type="OrthoDB" id="1589813at2759"/>
<protein>
    <submittedName>
        <fullName evidence="2">UPF0481 protein At3g47200-like</fullName>
    </submittedName>
</protein>
<dbReference type="GeneID" id="108986055"/>
<dbReference type="KEGG" id="jre:108986055"/>
<dbReference type="STRING" id="51240.A0A2I4E3Y5"/>
<name>A0A2I4E3Y5_JUGRE</name>
<dbReference type="Proteomes" id="UP000235220">
    <property type="component" value="Chromosome 7"/>
</dbReference>
<dbReference type="PANTHER" id="PTHR31170">
    <property type="entry name" value="BNAC04G53230D PROTEIN"/>
    <property type="match status" value="1"/>
</dbReference>